<comment type="caution">
    <text evidence="1">The sequence shown here is derived from an EMBL/GenBank/DDBJ whole genome shotgun (WGS) entry which is preliminary data.</text>
</comment>
<name>A0A2J7TLK7_METSI</name>
<gene>
    <name evidence="1" type="ORF">CR492_01680</name>
</gene>
<evidence type="ECO:0000313" key="1">
    <source>
        <dbReference type="EMBL" id="PNG27650.1"/>
    </source>
</evidence>
<protein>
    <submittedName>
        <fullName evidence="1">Uncharacterized protein</fullName>
    </submittedName>
</protein>
<accession>A0A2J7TLK7</accession>
<organism evidence="1 2">
    <name type="scientific">Methylocella silvestris</name>
    <dbReference type="NCBI Taxonomy" id="199596"/>
    <lineage>
        <taxon>Bacteria</taxon>
        <taxon>Pseudomonadati</taxon>
        <taxon>Pseudomonadota</taxon>
        <taxon>Alphaproteobacteria</taxon>
        <taxon>Hyphomicrobiales</taxon>
        <taxon>Beijerinckiaceae</taxon>
        <taxon>Methylocella</taxon>
    </lineage>
</organism>
<proteinExistence type="predicted"/>
<dbReference type="Proteomes" id="UP000236286">
    <property type="component" value="Unassembled WGS sequence"/>
</dbReference>
<dbReference type="EMBL" id="PDZR01000001">
    <property type="protein sequence ID" value="PNG27650.1"/>
    <property type="molecule type" value="Genomic_DNA"/>
</dbReference>
<reference evidence="1 2" key="1">
    <citation type="submission" date="2017-10" db="EMBL/GenBank/DDBJ databases">
        <title>Genome announcement of Methylocella silvestris TVC from permafrost.</title>
        <authorList>
            <person name="Wang J."/>
            <person name="Geng K."/>
            <person name="Ul-Haque F."/>
            <person name="Crombie A.T."/>
            <person name="Street L.E."/>
            <person name="Wookey P.A."/>
            <person name="Murrell J.C."/>
            <person name="Pratscher J."/>
        </authorList>
    </citation>
    <scope>NUCLEOTIDE SEQUENCE [LARGE SCALE GENOMIC DNA]</scope>
    <source>
        <strain evidence="1 2">TVC</strain>
    </source>
</reference>
<dbReference type="RefSeq" id="WP_102841958.1">
    <property type="nucleotide sequence ID" value="NZ_PDZR01000001.1"/>
</dbReference>
<dbReference type="AlphaFoldDB" id="A0A2J7TLK7"/>
<sequence length="85" mass="9841">MTEEEFEVVKRKLDEELLSHPVEVGITFGYDLYEAFEQKKLFKPRVFEAIGLPLITATYPTYASRAVYIVSEMHPDSYRIGKHGD</sequence>
<evidence type="ECO:0000313" key="2">
    <source>
        <dbReference type="Proteomes" id="UP000236286"/>
    </source>
</evidence>